<dbReference type="InterPro" id="IPR036864">
    <property type="entry name" value="Zn2-C6_fun-type_DNA-bd_sf"/>
</dbReference>
<accession>A0A093VF75</accession>
<dbReference type="PANTHER" id="PTHR47338">
    <property type="entry name" value="ZN(II)2CYS6 TRANSCRIPTION FACTOR (EUROFUNG)-RELATED"/>
    <property type="match status" value="1"/>
</dbReference>
<keyword evidence="6" id="KW-0539">Nucleus</keyword>
<evidence type="ECO:0000259" key="7">
    <source>
        <dbReference type="PROSITE" id="PS50048"/>
    </source>
</evidence>
<comment type="caution">
    <text evidence="8">The sequence shown here is derived from an EMBL/GenBank/DDBJ whole genome shotgun (WGS) entry which is preliminary data.</text>
</comment>
<dbReference type="PROSITE" id="PS00463">
    <property type="entry name" value="ZN2_CY6_FUNGAL_1"/>
    <property type="match status" value="1"/>
</dbReference>
<comment type="subcellular location">
    <subcellularLocation>
        <location evidence="1">Nucleus</location>
    </subcellularLocation>
</comment>
<evidence type="ECO:0000256" key="5">
    <source>
        <dbReference type="ARBA" id="ARBA00023163"/>
    </source>
</evidence>
<dbReference type="Pfam" id="PF00172">
    <property type="entry name" value="Zn_clus"/>
    <property type="match status" value="1"/>
</dbReference>
<dbReference type="SUPFAM" id="SSF57701">
    <property type="entry name" value="Zn2/Cys6 DNA-binding domain"/>
    <property type="match status" value="1"/>
</dbReference>
<keyword evidence="5" id="KW-0804">Transcription</keyword>
<keyword evidence="4" id="KW-0238">DNA-binding</keyword>
<protein>
    <submittedName>
        <fullName evidence="8">Oleate-activated transcription factor 1</fullName>
    </submittedName>
</protein>
<keyword evidence="3" id="KW-0805">Transcription regulation</keyword>
<dbReference type="HOGENOM" id="CLU_1620177_0_0_1"/>
<dbReference type="GO" id="GO:0005634">
    <property type="term" value="C:nucleus"/>
    <property type="evidence" value="ECO:0007669"/>
    <property type="project" value="UniProtKB-SubCell"/>
</dbReference>
<dbReference type="InterPro" id="IPR001138">
    <property type="entry name" value="Zn2Cys6_DnaBD"/>
</dbReference>
<dbReference type="CDD" id="cd00067">
    <property type="entry name" value="GAL4"/>
    <property type="match status" value="1"/>
</dbReference>
<dbReference type="PROSITE" id="PS50048">
    <property type="entry name" value="ZN2_CY6_FUNGAL_2"/>
    <property type="match status" value="1"/>
</dbReference>
<evidence type="ECO:0000256" key="3">
    <source>
        <dbReference type="ARBA" id="ARBA00023015"/>
    </source>
</evidence>
<dbReference type="EMBL" id="JPOX01000005">
    <property type="protein sequence ID" value="KFX51192.1"/>
    <property type="molecule type" value="Genomic_DNA"/>
</dbReference>
<evidence type="ECO:0000256" key="4">
    <source>
        <dbReference type="ARBA" id="ARBA00023125"/>
    </source>
</evidence>
<evidence type="ECO:0000313" key="8">
    <source>
        <dbReference type="EMBL" id="KFX51192.1"/>
    </source>
</evidence>
<gene>
    <name evidence="8" type="ORF">GQ26_0050570</name>
</gene>
<dbReference type="PANTHER" id="PTHR47338:SF5">
    <property type="entry name" value="ZN(II)2CYS6 TRANSCRIPTION FACTOR (EUROFUNG)"/>
    <property type="match status" value="1"/>
</dbReference>
<sequence>MASLNPSGEHQTQTQVTSSQLKRTTCNLCRERKVRCDREKPQCHRCRKSGLTCVYPSDKTDSDEIKSALNLLHSRLLQAETKLQEQGLRFTTQSTKPNSALSPSYTSQDSQFVYDPLSQGDGMDYSNLVFSESDPRYNFSMIRSKELYPGLIAASLATTISCPP</sequence>
<proteinExistence type="predicted"/>
<dbReference type="GO" id="GO:0000981">
    <property type="term" value="F:DNA-binding transcription factor activity, RNA polymerase II-specific"/>
    <property type="evidence" value="ECO:0007669"/>
    <property type="project" value="InterPro"/>
</dbReference>
<keyword evidence="2" id="KW-0479">Metal-binding</keyword>
<dbReference type="AlphaFoldDB" id="A0A093VF75"/>
<evidence type="ECO:0000256" key="2">
    <source>
        <dbReference type="ARBA" id="ARBA00022723"/>
    </source>
</evidence>
<feature type="domain" description="Zn(2)-C6 fungal-type" evidence="7">
    <location>
        <begin position="25"/>
        <end position="55"/>
    </location>
</feature>
<evidence type="ECO:0000256" key="6">
    <source>
        <dbReference type="ARBA" id="ARBA00023242"/>
    </source>
</evidence>
<dbReference type="GO" id="GO:0003677">
    <property type="term" value="F:DNA binding"/>
    <property type="evidence" value="ECO:0007669"/>
    <property type="project" value="UniProtKB-KW"/>
</dbReference>
<dbReference type="PRINTS" id="PR00755">
    <property type="entry name" value="AFLATOXINBRP"/>
</dbReference>
<dbReference type="InterPro" id="IPR050815">
    <property type="entry name" value="TF_fung"/>
</dbReference>
<organism evidence="8">
    <name type="scientific">Talaromyces marneffei PM1</name>
    <dbReference type="NCBI Taxonomy" id="1077442"/>
    <lineage>
        <taxon>Eukaryota</taxon>
        <taxon>Fungi</taxon>
        <taxon>Dikarya</taxon>
        <taxon>Ascomycota</taxon>
        <taxon>Pezizomycotina</taxon>
        <taxon>Eurotiomycetes</taxon>
        <taxon>Eurotiomycetidae</taxon>
        <taxon>Eurotiales</taxon>
        <taxon>Trichocomaceae</taxon>
        <taxon>Talaromyces</taxon>
        <taxon>Talaromyces sect. Talaromyces</taxon>
    </lineage>
</organism>
<dbReference type="GO" id="GO:0008270">
    <property type="term" value="F:zinc ion binding"/>
    <property type="evidence" value="ECO:0007669"/>
    <property type="project" value="InterPro"/>
</dbReference>
<reference evidence="8" key="1">
    <citation type="journal article" date="2014" name="PLoS Genet.">
        <title>Signature Gene Expression Reveals Novel Clues to the Molecular Mechanisms of Dimorphic Transition in Penicillium marneffei.</title>
        <authorList>
            <person name="Yang E."/>
            <person name="Wang G."/>
            <person name="Cai J."/>
            <person name="Woo P.C."/>
            <person name="Lau S.K."/>
            <person name="Yuen K.-Y."/>
            <person name="Chow W.-N."/>
            <person name="Lin X."/>
        </authorList>
    </citation>
    <scope>NUCLEOTIDE SEQUENCE [LARGE SCALE GENOMIC DNA]</scope>
    <source>
        <strain evidence="8">PM1</strain>
    </source>
</reference>
<dbReference type="SMART" id="SM00066">
    <property type="entry name" value="GAL4"/>
    <property type="match status" value="1"/>
</dbReference>
<evidence type="ECO:0000256" key="1">
    <source>
        <dbReference type="ARBA" id="ARBA00004123"/>
    </source>
</evidence>
<name>A0A093VF75_TALMA</name>
<dbReference type="Gene3D" id="4.10.240.10">
    <property type="entry name" value="Zn(2)-C6 fungal-type DNA-binding domain"/>
    <property type="match status" value="1"/>
</dbReference>